<comment type="caution">
    <text evidence="1">The sequence shown here is derived from an EMBL/GenBank/DDBJ whole genome shotgun (WGS) entry which is preliminary data.</text>
</comment>
<organism evidence="1 2">
    <name type="scientific">Irpex rosettiformis</name>
    <dbReference type="NCBI Taxonomy" id="378272"/>
    <lineage>
        <taxon>Eukaryota</taxon>
        <taxon>Fungi</taxon>
        <taxon>Dikarya</taxon>
        <taxon>Basidiomycota</taxon>
        <taxon>Agaricomycotina</taxon>
        <taxon>Agaricomycetes</taxon>
        <taxon>Polyporales</taxon>
        <taxon>Irpicaceae</taxon>
        <taxon>Irpex</taxon>
    </lineage>
</organism>
<name>A0ACB8UDN1_9APHY</name>
<keyword evidence="2" id="KW-1185">Reference proteome</keyword>
<gene>
    <name evidence="1" type="ORF">BDY19DRAFT_904030</name>
</gene>
<proteinExistence type="predicted"/>
<reference evidence="1" key="1">
    <citation type="journal article" date="2021" name="Environ. Microbiol.">
        <title>Gene family expansions and transcriptome signatures uncover fungal adaptations to wood decay.</title>
        <authorList>
            <person name="Hage H."/>
            <person name="Miyauchi S."/>
            <person name="Viragh M."/>
            <person name="Drula E."/>
            <person name="Min B."/>
            <person name="Chaduli D."/>
            <person name="Navarro D."/>
            <person name="Favel A."/>
            <person name="Norest M."/>
            <person name="Lesage-Meessen L."/>
            <person name="Balint B."/>
            <person name="Merenyi Z."/>
            <person name="de Eugenio L."/>
            <person name="Morin E."/>
            <person name="Martinez A.T."/>
            <person name="Baldrian P."/>
            <person name="Stursova M."/>
            <person name="Martinez M.J."/>
            <person name="Novotny C."/>
            <person name="Magnuson J.K."/>
            <person name="Spatafora J.W."/>
            <person name="Maurice S."/>
            <person name="Pangilinan J."/>
            <person name="Andreopoulos W."/>
            <person name="LaButti K."/>
            <person name="Hundley H."/>
            <person name="Na H."/>
            <person name="Kuo A."/>
            <person name="Barry K."/>
            <person name="Lipzen A."/>
            <person name="Henrissat B."/>
            <person name="Riley R."/>
            <person name="Ahrendt S."/>
            <person name="Nagy L.G."/>
            <person name="Grigoriev I.V."/>
            <person name="Martin F."/>
            <person name="Rosso M.N."/>
        </authorList>
    </citation>
    <scope>NUCLEOTIDE SEQUENCE</scope>
    <source>
        <strain evidence="1">CBS 384.51</strain>
    </source>
</reference>
<dbReference type="EMBL" id="MU274904">
    <property type="protein sequence ID" value="KAI0092344.1"/>
    <property type="molecule type" value="Genomic_DNA"/>
</dbReference>
<accession>A0ACB8UDN1</accession>
<protein>
    <submittedName>
        <fullName evidence="1">SET domain-containing protein</fullName>
    </submittedName>
</protein>
<evidence type="ECO:0000313" key="1">
    <source>
        <dbReference type="EMBL" id="KAI0092344.1"/>
    </source>
</evidence>
<evidence type="ECO:0000313" key="2">
    <source>
        <dbReference type="Proteomes" id="UP001055072"/>
    </source>
</evidence>
<dbReference type="Proteomes" id="UP001055072">
    <property type="component" value="Unassembled WGS sequence"/>
</dbReference>
<sequence length="435" mass="48501">MTTPTEEELKSALAELRAQNPTLGVPKLHAQLLAGHPEWTVSEKRTRKFLQAGGLVLDPQTTKTTVSGQSSTVLIPASKIIQGLDVAKWSTKIEVKYFNRMKGKGLVAVGKISQGDTIWKEDPFILAPEWEIYELQVLSGACGYCSTPLHNLSNPALTLRCDSPAQTPSCSIRFCNRLCLSRSKKTHPLLCPAQNPASVPLLRFAQANQWQALHALAQCTARLLLSEQRDEKELLDDRNIVNGLAQLGMEERAKGGWLGSSEPDRATWKKAFDLYLQAFKEPLQDGERKKLNKLLKKPTRKALADELFEYSAFLRGLGRMNLNLESHGGLYVLHSHVNHSCAPNVSVRHLDQRSALSKITMVALRDIEPGEELFITYTNPKLPLETRRQHLLEWGFGTCHCPRCQVEEKDPHRAVPEKAVPDDLEAELKAGLGVM</sequence>